<dbReference type="EMBL" id="JACEIB010000023">
    <property type="protein sequence ID" value="MBA2935142.1"/>
    <property type="molecule type" value="Genomic_DNA"/>
</dbReference>
<evidence type="ECO:0000313" key="1">
    <source>
        <dbReference type="EMBL" id="MBA2935142.1"/>
    </source>
</evidence>
<accession>A0A838L8R0</accession>
<keyword evidence="2" id="KW-1185">Reference proteome</keyword>
<dbReference type="AlphaFoldDB" id="A0A838L8R0"/>
<evidence type="ECO:0000313" key="2">
    <source>
        <dbReference type="Proteomes" id="UP000570166"/>
    </source>
</evidence>
<dbReference type="RefSeq" id="WP_181638874.1">
    <property type="nucleotide sequence ID" value="NZ_JACEIB010000023.1"/>
</dbReference>
<gene>
    <name evidence="1" type="ORF">HZF05_13715</name>
</gene>
<organism evidence="1 2">
    <name type="scientific">Sphingomonas chungangi</name>
    <dbReference type="NCBI Taxonomy" id="2683589"/>
    <lineage>
        <taxon>Bacteria</taxon>
        <taxon>Pseudomonadati</taxon>
        <taxon>Pseudomonadota</taxon>
        <taxon>Alphaproteobacteria</taxon>
        <taxon>Sphingomonadales</taxon>
        <taxon>Sphingomonadaceae</taxon>
        <taxon>Sphingomonas</taxon>
    </lineage>
</organism>
<comment type="caution">
    <text evidence="1">The sequence shown here is derived from an EMBL/GenBank/DDBJ whole genome shotgun (WGS) entry which is preliminary data.</text>
</comment>
<protein>
    <submittedName>
        <fullName evidence="1">Uncharacterized protein</fullName>
    </submittedName>
</protein>
<sequence length="216" mass="24001">MPSSPILPTDPFRRRFEQLRTSIDAVEIEITPRIASLDAMIREGETWIHRRAAYNERDKCCYRTGGALEPYGGHRLNDIQLSGFDALGAVGVLLLAEVAIGHPGLAVSELLGELFESAHGPTLHAWGVWSRWHWCQTLYVEETETFLASPAASDPSWRPKTVTPRQVYLIDEIARMLGEPVPTFTTRGEAFDHILAAGGNPRFTEKPPRPSLPGAF</sequence>
<name>A0A838L8R0_9SPHN</name>
<proteinExistence type="predicted"/>
<reference evidence="1 2" key="1">
    <citation type="submission" date="2020-07" db="EMBL/GenBank/DDBJ databases">
        <authorList>
            <person name="Sun Q."/>
        </authorList>
    </citation>
    <scope>NUCLEOTIDE SEQUENCE [LARGE SCALE GENOMIC DNA]</scope>
    <source>
        <strain evidence="1 2">CGMCC 1.13654</strain>
    </source>
</reference>
<dbReference type="Proteomes" id="UP000570166">
    <property type="component" value="Unassembled WGS sequence"/>
</dbReference>